<dbReference type="eggNOG" id="COG1476">
    <property type="taxonomic scope" value="Bacteria"/>
</dbReference>
<keyword evidence="3" id="KW-1185">Reference proteome</keyword>
<reference evidence="2" key="1">
    <citation type="submission" date="2010-08" db="EMBL/GenBank/DDBJ databases">
        <authorList>
            <person name="Harkins D.M."/>
            <person name="Madupu R."/>
            <person name="Durkin A.S."/>
            <person name="Torralba M."/>
            <person name="Methe B."/>
            <person name="Sutton G.G."/>
            <person name="Nelson K.E."/>
        </authorList>
    </citation>
    <scope>NUCLEOTIDE SEQUENCE [LARGE SCALE GENOMIC DNA]</scope>
    <source>
        <strain evidence="2">ATCC 14266</strain>
    </source>
</reference>
<dbReference type="OrthoDB" id="5148209at2"/>
<dbReference type="SMART" id="SM00530">
    <property type="entry name" value="HTH_XRE"/>
    <property type="match status" value="1"/>
</dbReference>
<feature type="domain" description="HTH cro/C1-type" evidence="1">
    <location>
        <begin position="16"/>
        <end position="70"/>
    </location>
</feature>
<evidence type="ECO:0000313" key="2">
    <source>
        <dbReference type="EMBL" id="EFM48282.1"/>
    </source>
</evidence>
<evidence type="ECO:0000313" key="3">
    <source>
        <dbReference type="Proteomes" id="UP000004218"/>
    </source>
</evidence>
<keyword evidence="2" id="KW-0238">DNA-binding</keyword>
<dbReference type="SUPFAM" id="SSF47413">
    <property type="entry name" value="lambda repressor-like DNA-binding domains"/>
    <property type="match status" value="1"/>
</dbReference>
<dbReference type="AlphaFoldDB" id="E0DH74"/>
<dbReference type="GO" id="GO:0003677">
    <property type="term" value="F:DNA binding"/>
    <property type="evidence" value="ECO:0007669"/>
    <property type="project" value="UniProtKB-KW"/>
</dbReference>
<dbReference type="PROSITE" id="PS50943">
    <property type="entry name" value="HTH_CROC1"/>
    <property type="match status" value="1"/>
</dbReference>
<dbReference type="InterPro" id="IPR001387">
    <property type="entry name" value="Cro/C1-type_HTH"/>
</dbReference>
<sequence>MESRGSIPVMSLQQRMRISRENAGLNQEEMAKKIGIGRATYAKTEQGVREPRRGELLAIAAITGVDSHWLETGEVSEAGEN</sequence>
<protein>
    <submittedName>
        <fullName evidence="2">DNA-binding helix-turn-helix protein</fullName>
    </submittedName>
</protein>
<name>E0DH74_9CORY</name>
<comment type="caution">
    <text evidence="2">The sequence shown here is derived from an EMBL/GenBank/DDBJ whole genome shotgun (WGS) entry which is preliminary data.</text>
</comment>
<gene>
    <name evidence="2" type="ORF">HMPREF0299_5026</name>
</gene>
<dbReference type="Gene3D" id="1.10.260.40">
    <property type="entry name" value="lambda repressor-like DNA-binding domains"/>
    <property type="match status" value="1"/>
</dbReference>
<dbReference type="CDD" id="cd00093">
    <property type="entry name" value="HTH_XRE"/>
    <property type="match status" value="1"/>
</dbReference>
<accession>E0DH74</accession>
<proteinExistence type="predicted"/>
<dbReference type="Proteomes" id="UP000004218">
    <property type="component" value="Unassembled WGS sequence"/>
</dbReference>
<dbReference type="InterPro" id="IPR010982">
    <property type="entry name" value="Lambda_DNA-bd_dom_sf"/>
</dbReference>
<dbReference type="Pfam" id="PF01381">
    <property type="entry name" value="HTH_3"/>
    <property type="match status" value="1"/>
</dbReference>
<dbReference type="EMBL" id="ACSH02000006">
    <property type="protein sequence ID" value="EFM48282.1"/>
    <property type="molecule type" value="Genomic_DNA"/>
</dbReference>
<evidence type="ECO:0000259" key="1">
    <source>
        <dbReference type="PROSITE" id="PS50943"/>
    </source>
</evidence>
<organism evidence="2 3">
    <name type="scientific">Corynebacterium matruchotii ATCC 14266</name>
    <dbReference type="NCBI Taxonomy" id="553207"/>
    <lineage>
        <taxon>Bacteria</taxon>
        <taxon>Bacillati</taxon>
        <taxon>Actinomycetota</taxon>
        <taxon>Actinomycetes</taxon>
        <taxon>Mycobacteriales</taxon>
        <taxon>Corynebacteriaceae</taxon>
        <taxon>Corynebacterium</taxon>
    </lineage>
</organism>